<reference evidence="1 2" key="1">
    <citation type="submission" date="2019-03" db="EMBL/GenBank/DDBJ databases">
        <title>Diversity of the mouse oral microbiome.</title>
        <authorList>
            <person name="Joseph S."/>
            <person name="Aduse-Opoku J."/>
            <person name="Curtis M."/>
            <person name="Wade W."/>
            <person name="Hashim A."/>
        </authorList>
    </citation>
    <scope>NUCLEOTIDE SEQUENCE [LARGE SCALE GENOMIC DNA]</scope>
    <source>
        <strain evidence="2">irhom_31</strain>
    </source>
</reference>
<accession>A0A4Y9F622</accession>
<dbReference type="AlphaFoldDB" id="A0A4Y9F622"/>
<organism evidence="1 2">
    <name type="scientific">Rothia nasimurium</name>
    <dbReference type="NCBI Taxonomy" id="85336"/>
    <lineage>
        <taxon>Bacteria</taxon>
        <taxon>Bacillati</taxon>
        <taxon>Actinomycetota</taxon>
        <taxon>Actinomycetes</taxon>
        <taxon>Micrococcales</taxon>
        <taxon>Micrococcaceae</taxon>
        <taxon>Rothia</taxon>
    </lineage>
</organism>
<evidence type="ECO:0000313" key="1">
    <source>
        <dbReference type="EMBL" id="TFU22912.1"/>
    </source>
</evidence>
<protein>
    <recommendedName>
        <fullName evidence="3">Major capsid protein</fullName>
    </recommendedName>
</protein>
<gene>
    <name evidence="1" type="ORF">E4U03_04665</name>
</gene>
<name>A0A4Y9F622_9MICC</name>
<dbReference type="OrthoDB" id="3987726at2"/>
<sequence>MTYDNQIIDNRSLALAQAATHQALVVSNTFTRMADDKFTGRHGDVVNMRVRSPLHVREYALYNDRAQPIKADHVSETVVQLKVDTNRMYQATSLRQEVFDFDLEGSWGELLVDQGKAMAEAFELRAGQLVQNAPYEYVKYVDITPTKIKEQIALGRDLIANEIVDAKNALARMGSPLTGTSIYAVAGSNWATELRKNQKLALHTGTGDEDAFSQMTIGTYAGVTIVEDLTINPDELYLYTKDAFLQWSAAPGIMPGLVNAYQTTVGNLAMTHILDYDPGYLQGRSILNSYTAFNYAQDFAGVRDTENQLHISEETYFIRGAKLILGKGTDVTPGSGTGTGKGAEADSYLAKLFKNERIEATSTTVFLDQTYQNVATGKVKENAVAELGIEDGIRSVPARGRKKATDDSAPQGG</sequence>
<dbReference type="EMBL" id="SPQC01000012">
    <property type="protein sequence ID" value="TFU22912.1"/>
    <property type="molecule type" value="Genomic_DNA"/>
</dbReference>
<dbReference type="RefSeq" id="WP_135011958.1">
    <property type="nucleotide sequence ID" value="NZ_JADGLK010000012.1"/>
</dbReference>
<dbReference type="Proteomes" id="UP000297951">
    <property type="component" value="Unassembled WGS sequence"/>
</dbReference>
<proteinExistence type="predicted"/>
<evidence type="ECO:0000313" key="2">
    <source>
        <dbReference type="Proteomes" id="UP000297951"/>
    </source>
</evidence>
<comment type="caution">
    <text evidence="1">The sequence shown here is derived from an EMBL/GenBank/DDBJ whole genome shotgun (WGS) entry which is preliminary data.</text>
</comment>
<evidence type="ECO:0008006" key="3">
    <source>
        <dbReference type="Google" id="ProtNLM"/>
    </source>
</evidence>